<dbReference type="AlphaFoldDB" id="A0A197KJG9"/>
<protein>
    <submittedName>
        <fullName evidence="1">Uncharacterized protein</fullName>
    </submittedName>
</protein>
<evidence type="ECO:0000313" key="1">
    <source>
        <dbReference type="EMBL" id="OAQ36721.1"/>
    </source>
</evidence>
<reference evidence="1 2" key="1">
    <citation type="submission" date="2016-05" db="EMBL/GenBank/DDBJ databases">
        <title>Genome sequencing reveals origins of a unique bacterial endosymbiosis in the earliest lineages of terrestrial Fungi.</title>
        <authorList>
            <consortium name="DOE Joint Genome Institute"/>
            <person name="Uehling J."/>
            <person name="Gryganskyi A."/>
            <person name="Hameed K."/>
            <person name="Tschaplinski T."/>
            <person name="Misztal P."/>
            <person name="Wu S."/>
            <person name="Desiro A."/>
            <person name="Vande Pol N."/>
            <person name="Du Z.-Y."/>
            <person name="Zienkiewicz A."/>
            <person name="Zienkiewicz K."/>
            <person name="Morin E."/>
            <person name="Tisserant E."/>
            <person name="Splivallo R."/>
            <person name="Hainaut M."/>
            <person name="Henrissat B."/>
            <person name="Ohm R."/>
            <person name="Kuo A."/>
            <person name="Yan J."/>
            <person name="Lipzen A."/>
            <person name="Nolan M."/>
            <person name="Labutti K."/>
            <person name="Barry K."/>
            <person name="Goldstein A."/>
            <person name="Labbe J."/>
            <person name="Schadt C."/>
            <person name="Tuskan G."/>
            <person name="Grigoriev I."/>
            <person name="Martin F."/>
            <person name="Vilgalys R."/>
            <person name="Bonito G."/>
        </authorList>
    </citation>
    <scope>NUCLEOTIDE SEQUENCE [LARGE SCALE GENOMIC DNA]</scope>
    <source>
        <strain evidence="1 2">AG-77</strain>
    </source>
</reference>
<name>A0A197KJG9_9FUNG</name>
<gene>
    <name evidence="1" type="ORF">K457DRAFT_131903</name>
</gene>
<dbReference type="EMBL" id="KV442011">
    <property type="protein sequence ID" value="OAQ36721.1"/>
    <property type="molecule type" value="Genomic_DNA"/>
</dbReference>
<evidence type="ECO:0000313" key="2">
    <source>
        <dbReference type="Proteomes" id="UP000078512"/>
    </source>
</evidence>
<dbReference type="OrthoDB" id="2374315at2759"/>
<sequence>MAHRIGVPEVQWMVAHWPKLKAIRGLRYIEYNSRCGGRIPDIGVMECVRWMREHRPDIILI</sequence>
<accession>A0A197KJG9</accession>
<proteinExistence type="predicted"/>
<dbReference type="Proteomes" id="UP000078512">
    <property type="component" value="Unassembled WGS sequence"/>
</dbReference>
<keyword evidence="2" id="KW-1185">Reference proteome</keyword>
<organism evidence="1 2">
    <name type="scientific">Linnemannia elongata AG-77</name>
    <dbReference type="NCBI Taxonomy" id="1314771"/>
    <lineage>
        <taxon>Eukaryota</taxon>
        <taxon>Fungi</taxon>
        <taxon>Fungi incertae sedis</taxon>
        <taxon>Mucoromycota</taxon>
        <taxon>Mortierellomycotina</taxon>
        <taxon>Mortierellomycetes</taxon>
        <taxon>Mortierellales</taxon>
        <taxon>Mortierellaceae</taxon>
        <taxon>Linnemannia</taxon>
    </lineage>
</organism>